<dbReference type="InterPro" id="IPR008928">
    <property type="entry name" value="6-hairpin_glycosidase_sf"/>
</dbReference>
<protein>
    <submittedName>
        <fullName evidence="4">Glyco_hydro_65m</fullName>
    </submittedName>
</protein>
<dbReference type="SUPFAM" id="SSF48208">
    <property type="entry name" value="Six-hairpin glycosidases"/>
    <property type="match status" value="1"/>
</dbReference>
<dbReference type="AlphaFoldDB" id="A0A060CF54"/>
<feature type="domain" description="Glycoside hydrolase family 65 central catalytic" evidence="2">
    <location>
        <begin position="1"/>
        <end position="59"/>
    </location>
</feature>
<dbReference type="InterPro" id="IPR005194">
    <property type="entry name" value="Glyco_hydro_65_C"/>
</dbReference>
<evidence type="ECO:0000313" key="4">
    <source>
        <dbReference type="EMBL" id="AIA93577.1"/>
    </source>
</evidence>
<feature type="domain" description="Glycoside hydrolase family 65 C-terminal" evidence="3">
    <location>
        <begin position="68"/>
        <end position="118"/>
    </location>
</feature>
<organism evidence="4">
    <name type="scientific">uncultured Brachybacterium sp</name>
    <dbReference type="NCBI Taxonomy" id="189680"/>
    <lineage>
        <taxon>Bacteria</taxon>
        <taxon>Bacillati</taxon>
        <taxon>Actinomycetota</taxon>
        <taxon>Actinomycetes</taxon>
        <taxon>Micrococcales</taxon>
        <taxon>Dermabacteraceae</taxon>
        <taxon>Brachybacterium</taxon>
        <taxon>environmental samples</taxon>
    </lineage>
</organism>
<evidence type="ECO:0000259" key="2">
    <source>
        <dbReference type="Pfam" id="PF03632"/>
    </source>
</evidence>
<dbReference type="Pfam" id="PF03632">
    <property type="entry name" value="Glyco_hydro_65m"/>
    <property type="match status" value="1"/>
</dbReference>
<sequence length="129" mass="14201">MTTGDSTLSAVVQSIVAAEVGHQELAMKYFLSGLYVDMADLHRNTVDGVHIASAGGVWNALVYGFAGMRDYNGQIAFDPRLPEEWEGIRFALRLRGSRIRIGLEKEAITFELEEGEAPHGQRARAGRTH</sequence>
<dbReference type="Gene3D" id="1.50.10.10">
    <property type="match status" value="1"/>
</dbReference>
<evidence type="ECO:0000259" key="3">
    <source>
        <dbReference type="Pfam" id="PF03633"/>
    </source>
</evidence>
<name>A0A060CF54_9MICO</name>
<dbReference type="PANTHER" id="PTHR11051">
    <property type="entry name" value="GLYCOSYL HYDROLASE-RELATED"/>
    <property type="match status" value="1"/>
</dbReference>
<keyword evidence="1" id="KW-0326">Glycosidase</keyword>
<dbReference type="PANTHER" id="PTHR11051:SF8">
    <property type="entry name" value="PROTEIN-GLUCOSYLGALACTOSYLHYDROXYLYSINE GLUCOSIDASE"/>
    <property type="match status" value="1"/>
</dbReference>
<proteinExistence type="predicted"/>
<dbReference type="InterPro" id="IPR012341">
    <property type="entry name" value="6hp_glycosidase-like_sf"/>
</dbReference>
<dbReference type="GO" id="GO:0004553">
    <property type="term" value="F:hydrolase activity, hydrolyzing O-glycosyl compounds"/>
    <property type="evidence" value="ECO:0007669"/>
    <property type="project" value="TreeGrafter"/>
</dbReference>
<accession>A0A060CF54</accession>
<keyword evidence="1" id="KW-0378">Hydrolase</keyword>
<evidence type="ECO:0000256" key="1">
    <source>
        <dbReference type="ARBA" id="ARBA00023295"/>
    </source>
</evidence>
<reference evidence="4" key="1">
    <citation type="journal article" date="2013" name="Environ. Microbiol.">
        <title>Seasonally variable intestinal metagenomes of the red palm weevil (Rhynchophorus ferrugineus).</title>
        <authorList>
            <person name="Jia S."/>
            <person name="Zhang X."/>
            <person name="Zhang G."/>
            <person name="Yin A."/>
            <person name="Zhang S."/>
            <person name="Li F."/>
            <person name="Wang L."/>
            <person name="Zhao D."/>
            <person name="Yun Q."/>
            <person name="Tala"/>
            <person name="Wang J."/>
            <person name="Sun G."/>
            <person name="Baabdullah M."/>
            <person name="Yu X."/>
            <person name="Hu S."/>
            <person name="Al-Mssallem I.S."/>
            <person name="Yu J."/>
        </authorList>
    </citation>
    <scope>NUCLEOTIDE SEQUENCE</scope>
</reference>
<dbReference type="InterPro" id="IPR005195">
    <property type="entry name" value="Glyco_hydro_65_M"/>
</dbReference>
<dbReference type="Pfam" id="PF03633">
    <property type="entry name" value="Glyco_hydro_65C"/>
    <property type="match status" value="1"/>
</dbReference>
<dbReference type="EMBL" id="KF126230">
    <property type="protein sequence ID" value="AIA93577.1"/>
    <property type="molecule type" value="Genomic_DNA"/>
</dbReference>
<dbReference type="Gene3D" id="2.60.420.10">
    <property type="entry name" value="Maltose phosphorylase, domain 3"/>
    <property type="match status" value="1"/>
</dbReference>
<dbReference type="GO" id="GO:0005975">
    <property type="term" value="P:carbohydrate metabolic process"/>
    <property type="evidence" value="ECO:0007669"/>
    <property type="project" value="InterPro"/>
</dbReference>